<dbReference type="Proteomes" id="UP000198211">
    <property type="component" value="Unassembled WGS sequence"/>
</dbReference>
<evidence type="ECO:0000313" key="1">
    <source>
        <dbReference type="EMBL" id="OWY92511.1"/>
    </source>
</evidence>
<keyword evidence="2" id="KW-1185">Reference proteome</keyword>
<evidence type="ECO:0000313" key="2">
    <source>
        <dbReference type="Proteomes" id="UP000198211"/>
    </source>
</evidence>
<dbReference type="AlphaFoldDB" id="A0A225UHU0"/>
<sequence>MYDRLISGVTNILEERAIQTGFPTCDTTASSILKRLKDEGVLQLLRTNSSTVNADSHLIGGSGDEAIDVNVQDDEDKTPCYPIHSWGGNIHIFPIGVTLPTGTPEQAWVFWCCGDSSKKLPPFRLMRPVDLNTVNQRIRLSDVKFLMKQVEATAKELDISVVKLTFPGAVAVFQQCKAAIELPPETLNNRKRRRGQLVWPSVATILRQKKTRVANESSVSTQ</sequence>
<reference evidence="2" key="1">
    <citation type="submission" date="2017-03" db="EMBL/GenBank/DDBJ databases">
        <title>Phytopthora megakarya and P. palmivora, two closely related causual agents of cacao black pod achieved similar genome size and gene model numbers by different mechanisms.</title>
        <authorList>
            <person name="Ali S."/>
            <person name="Shao J."/>
            <person name="Larry D.J."/>
            <person name="Kronmiller B."/>
            <person name="Shen D."/>
            <person name="Strem M.D."/>
            <person name="Melnick R.L."/>
            <person name="Guiltinan M.J."/>
            <person name="Tyler B.M."/>
            <person name="Meinhardt L.W."/>
            <person name="Bailey B.A."/>
        </authorList>
    </citation>
    <scope>NUCLEOTIDE SEQUENCE [LARGE SCALE GENOMIC DNA]</scope>
    <source>
        <strain evidence="2">zdho120</strain>
    </source>
</reference>
<accession>A0A225UHU0</accession>
<name>A0A225UHU0_9STRA</name>
<organism evidence="1 2">
    <name type="scientific">Phytophthora megakarya</name>
    <dbReference type="NCBI Taxonomy" id="4795"/>
    <lineage>
        <taxon>Eukaryota</taxon>
        <taxon>Sar</taxon>
        <taxon>Stramenopiles</taxon>
        <taxon>Oomycota</taxon>
        <taxon>Peronosporomycetes</taxon>
        <taxon>Peronosporales</taxon>
        <taxon>Peronosporaceae</taxon>
        <taxon>Phytophthora</taxon>
    </lineage>
</organism>
<dbReference type="EMBL" id="NBNE01017906">
    <property type="protein sequence ID" value="OWY92511.1"/>
    <property type="molecule type" value="Genomic_DNA"/>
</dbReference>
<dbReference type="OrthoDB" id="129202at2759"/>
<protein>
    <submittedName>
        <fullName evidence="1">Uncharacterized protein</fullName>
    </submittedName>
</protein>
<proteinExistence type="predicted"/>
<comment type="caution">
    <text evidence="1">The sequence shown here is derived from an EMBL/GenBank/DDBJ whole genome shotgun (WGS) entry which is preliminary data.</text>
</comment>
<gene>
    <name evidence="1" type="ORF">PHMEG_00038456</name>
</gene>